<accession>A0ABM5TFN5</accession>
<protein>
    <submittedName>
        <fullName evidence="1">Uncharacterized protein</fullName>
    </submittedName>
</protein>
<sequence>MDWLVDPTAPQGLTFPLALSAVLAANVPLTLAGPRLKRTLVGPLHRYLINPPVRLLLRLGIMPLGYALLETEPFMPSQPGRGSGPGRSAILHRTAGRAAWERSVRADRGDFLPCRAALAAAGRLSGRGARTVDEGRAPDPS</sequence>
<dbReference type="EMBL" id="CP011497">
    <property type="protein sequence ID" value="AKJ09799.1"/>
    <property type="molecule type" value="Genomic_DNA"/>
</dbReference>
<gene>
    <name evidence="1" type="ORF">ABB07_07130</name>
</gene>
<dbReference type="RefSeq" id="WP_208897942.1">
    <property type="nucleotide sequence ID" value="NZ_CP011497.1"/>
</dbReference>
<organism evidence="1 2">
    <name type="scientific">Streptomyces incarnatus</name>
    <dbReference type="NCBI Taxonomy" id="665007"/>
    <lineage>
        <taxon>Bacteria</taxon>
        <taxon>Bacillati</taxon>
        <taxon>Actinomycetota</taxon>
        <taxon>Actinomycetes</taxon>
        <taxon>Kitasatosporales</taxon>
        <taxon>Streptomycetaceae</taxon>
        <taxon>Streptomyces</taxon>
    </lineage>
</organism>
<evidence type="ECO:0000313" key="1">
    <source>
        <dbReference type="EMBL" id="AKJ09799.1"/>
    </source>
</evidence>
<proteinExistence type="predicted"/>
<keyword evidence="2" id="KW-1185">Reference proteome</keyword>
<name>A0ABM5TFN5_9ACTN</name>
<evidence type="ECO:0000313" key="2">
    <source>
        <dbReference type="Proteomes" id="UP000035366"/>
    </source>
</evidence>
<dbReference type="Proteomes" id="UP000035366">
    <property type="component" value="Chromosome"/>
</dbReference>
<reference evidence="1 2" key="1">
    <citation type="journal article" date="2015" name="ISME J.">
        <title>Draft Genome Sequence of Streptomyces incarnatus NRRL8089, which Produces the Nucleoside Antibiotic Sinefungin.</title>
        <authorList>
            <person name="Oshima K."/>
            <person name="Hattori M."/>
            <person name="Shimizu H."/>
            <person name="Fukuda K."/>
            <person name="Nemoto M."/>
            <person name="Inagaki K."/>
            <person name="Tamura T."/>
        </authorList>
    </citation>
    <scope>NUCLEOTIDE SEQUENCE [LARGE SCALE GENOMIC DNA]</scope>
    <source>
        <strain evidence="1 2">NRRL 8089</strain>
    </source>
</reference>